<comment type="caution">
    <text evidence="1">The sequence shown here is derived from an EMBL/GenBank/DDBJ whole genome shotgun (WGS) entry which is preliminary data.</text>
</comment>
<dbReference type="Pfam" id="PF00132">
    <property type="entry name" value="Hexapep"/>
    <property type="match status" value="1"/>
</dbReference>
<dbReference type="RefSeq" id="WP_035297301.1">
    <property type="nucleotide sequence ID" value="NZ_JAPYYP010000005.1"/>
</dbReference>
<gene>
    <name evidence="1" type="ORF">O3V59_06695</name>
</gene>
<protein>
    <submittedName>
        <fullName evidence="1">Gamma carbonic anhydrase family protein</fullName>
    </submittedName>
</protein>
<evidence type="ECO:0000313" key="2">
    <source>
        <dbReference type="Proteomes" id="UP001151071"/>
    </source>
</evidence>
<dbReference type="PANTHER" id="PTHR13061">
    <property type="entry name" value="DYNACTIN SUBUNIT P25"/>
    <property type="match status" value="1"/>
</dbReference>
<dbReference type="Proteomes" id="UP001151071">
    <property type="component" value="Unassembled WGS sequence"/>
</dbReference>
<organism evidence="1 2">
    <name type="scientific">Brevibacillus thermoruber</name>
    <dbReference type="NCBI Taxonomy" id="33942"/>
    <lineage>
        <taxon>Bacteria</taxon>
        <taxon>Bacillati</taxon>
        <taxon>Bacillota</taxon>
        <taxon>Bacilli</taxon>
        <taxon>Bacillales</taxon>
        <taxon>Paenibacillaceae</taxon>
        <taxon>Brevibacillus</taxon>
    </lineage>
</organism>
<dbReference type="EMBL" id="JAPYYP010000005">
    <property type="protein sequence ID" value="MDA5108040.1"/>
    <property type="molecule type" value="Genomic_DNA"/>
</dbReference>
<dbReference type="InterPro" id="IPR001451">
    <property type="entry name" value="Hexapep"/>
</dbReference>
<keyword evidence="2" id="KW-1185">Reference proteome</keyword>
<name>A0A9X3TPN4_9BACL</name>
<reference evidence="1" key="1">
    <citation type="submission" date="2022-12" db="EMBL/GenBank/DDBJ databases">
        <title>Draft genome sequence of the thermophilic strain Brevibacillus thermoruber HT42, isolated from Los Humeros, Puebla, Mexico, with biotechnological potential.</title>
        <authorList>
            <person name="Lara Sanchez J."/>
            <person name="Solis Palacios R."/>
            <person name="Bustos Baena A.S."/>
            <person name="Ruz Baez A.E."/>
            <person name="Espinosa Luna G."/>
            <person name="Oliart Ros R.M."/>
        </authorList>
    </citation>
    <scope>NUCLEOTIDE SEQUENCE</scope>
    <source>
        <strain evidence="1">HT42</strain>
    </source>
</reference>
<dbReference type="SUPFAM" id="SSF51161">
    <property type="entry name" value="Trimeric LpxA-like enzymes"/>
    <property type="match status" value="1"/>
</dbReference>
<sequence length="174" mass="18438">MKYILADKKPTVSPTAYIAPGANIIGDVAIDEYASVWFNAVLRGDTQGIRIGRGSNVQDGTVIHVDSRYPTVIGSDVTIGHSAIVHGCTIADRVIVGMGSIIMDGAVIGEHTIIGSGTVIPAGKTYPPGVLILGSPGKVIRDLTPEEIEKIVISAQIYKDRGIQYRSDLQQIEA</sequence>
<dbReference type="InterPro" id="IPR011004">
    <property type="entry name" value="Trimer_LpxA-like_sf"/>
</dbReference>
<dbReference type="InterPro" id="IPR050484">
    <property type="entry name" value="Transf_Hexapept/Carb_Anhydrase"/>
</dbReference>
<dbReference type="PANTHER" id="PTHR13061:SF29">
    <property type="entry name" value="GAMMA CARBONIC ANHYDRASE-LIKE 1, MITOCHONDRIAL-RELATED"/>
    <property type="match status" value="1"/>
</dbReference>
<dbReference type="CDD" id="cd04645">
    <property type="entry name" value="LbH_gamma_CA_like"/>
    <property type="match status" value="1"/>
</dbReference>
<proteinExistence type="predicted"/>
<accession>A0A9X3TPN4</accession>
<evidence type="ECO:0000313" key="1">
    <source>
        <dbReference type="EMBL" id="MDA5108040.1"/>
    </source>
</evidence>
<dbReference type="Gene3D" id="2.160.10.10">
    <property type="entry name" value="Hexapeptide repeat proteins"/>
    <property type="match status" value="1"/>
</dbReference>
<dbReference type="AlphaFoldDB" id="A0A9X3TPN4"/>
<dbReference type="InterPro" id="IPR047324">
    <property type="entry name" value="LbH_gamma_CA-like"/>
</dbReference>